<dbReference type="GO" id="GO:0009037">
    <property type="term" value="F:tyrosine-based site-specific recombinase activity"/>
    <property type="evidence" value="ECO:0007669"/>
    <property type="project" value="UniProtKB-UniRule"/>
</dbReference>
<keyword evidence="8 9" id="KW-0131">Cell cycle</keyword>
<evidence type="ECO:0000256" key="4">
    <source>
        <dbReference type="ARBA" id="ARBA00022829"/>
    </source>
</evidence>
<feature type="active site" description="O-(3'-phospho-DNA)-tyrosine intermediate" evidence="9">
    <location>
        <position position="298"/>
    </location>
</feature>
<keyword evidence="5 9" id="KW-0229">DNA integration</keyword>
<accession>A0A087BQ35</accession>
<evidence type="ECO:0000256" key="7">
    <source>
        <dbReference type="ARBA" id="ARBA00023172"/>
    </source>
</evidence>
<dbReference type="AlphaFoldDB" id="A0A087BQ35"/>
<dbReference type="SUPFAM" id="SSF56349">
    <property type="entry name" value="DNA breaking-rejoining enzymes"/>
    <property type="match status" value="1"/>
</dbReference>
<evidence type="ECO:0000313" key="13">
    <source>
        <dbReference type="EMBL" id="KFI73135.1"/>
    </source>
</evidence>
<evidence type="ECO:0000256" key="10">
    <source>
        <dbReference type="SAM" id="MobiDB-lite"/>
    </source>
</evidence>
<feature type="region of interest" description="Disordered" evidence="10">
    <location>
        <begin position="308"/>
        <end position="348"/>
    </location>
</feature>
<feature type="active site" evidence="9">
    <location>
        <position position="263"/>
    </location>
</feature>
<keyword evidence="14" id="KW-1185">Reference proteome</keyword>
<dbReference type="PROSITE" id="PS51898">
    <property type="entry name" value="TYR_RECOMBINASE"/>
    <property type="match status" value="1"/>
</dbReference>
<name>A0A087BQ35_9BIFI</name>
<comment type="function">
    <text evidence="9">Site-specific tyrosine recombinase, which acts by catalyzing the cutting and rejoining of the recombining DNA molecules. The XerC-XerD complex is essential to convert dimers of the bacterial chromosome into monomers to permit their segregation at cell division. It also contributes to the segregational stability of plasmids.</text>
</comment>
<feature type="active site" evidence="9">
    <location>
        <position position="159"/>
    </location>
</feature>
<dbReference type="Pfam" id="PF02899">
    <property type="entry name" value="Phage_int_SAM_1"/>
    <property type="match status" value="1"/>
</dbReference>
<reference evidence="13 14" key="1">
    <citation type="submission" date="2014-03" db="EMBL/GenBank/DDBJ databases">
        <title>Genomics of Bifidobacteria.</title>
        <authorList>
            <person name="Ventura M."/>
            <person name="Milani C."/>
            <person name="Lugli G.A."/>
        </authorList>
    </citation>
    <scope>NUCLEOTIDE SEQUENCE [LARGE SCALE GENOMIC DNA]</scope>
    <source>
        <strain evidence="13 14">LMG 11592</strain>
    </source>
</reference>
<evidence type="ECO:0000256" key="2">
    <source>
        <dbReference type="ARBA" id="ARBA00022490"/>
    </source>
</evidence>
<proteinExistence type="inferred from homology"/>
<comment type="subcellular location">
    <subcellularLocation>
        <location evidence="1 9">Cytoplasm</location>
    </subcellularLocation>
</comment>
<dbReference type="Gene3D" id="1.10.150.130">
    <property type="match status" value="1"/>
</dbReference>
<keyword evidence="2 9" id="KW-0963">Cytoplasm</keyword>
<protein>
    <recommendedName>
        <fullName evidence="9">Tyrosine recombinase XerC</fullName>
    </recommendedName>
</protein>
<feature type="region of interest" description="Disordered" evidence="10">
    <location>
        <begin position="123"/>
        <end position="142"/>
    </location>
</feature>
<comment type="caution">
    <text evidence="13">The sequence shown here is derived from an EMBL/GenBank/DDBJ whole genome shotgun (WGS) entry which is preliminary data.</text>
</comment>
<dbReference type="PROSITE" id="PS51900">
    <property type="entry name" value="CB"/>
    <property type="match status" value="1"/>
</dbReference>
<comment type="similarity">
    <text evidence="9">Belongs to the 'phage' integrase family. XerC subfamily.</text>
</comment>
<feature type="active site" evidence="9">
    <location>
        <position position="183"/>
    </location>
</feature>
<dbReference type="Gene3D" id="1.10.443.10">
    <property type="entry name" value="Intergrase catalytic core"/>
    <property type="match status" value="1"/>
</dbReference>
<feature type="domain" description="Tyr recombinase" evidence="11">
    <location>
        <begin position="107"/>
        <end position="311"/>
    </location>
</feature>
<dbReference type="InterPro" id="IPR044068">
    <property type="entry name" value="CB"/>
</dbReference>
<dbReference type="GO" id="GO:0051301">
    <property type="term" value="P:cell division"/>
    <property type="evidence" value="ECO:0007669"/>
    <property type="project" value="UniProtKB-KW"/>
</dbReference>
<dbReference type="InterPro" id="IPR013762">
    <property type="entry name" value="Integrase-like_cat_sf"/>
</dbReference>
<keyword evidence="4 9" id="KW-0159">Chromosome partition</keyword>
<evidence type="ECO:0000313" key="14">
    <source>
        <dbReference type="Proteomes" id="UP000029014"/>
    </source>
</evidence>
<dbReference type="RefSeq" id="WP_081928452.1">
    <property type="nucleotide sequence ID" value="NZ_JGZD01000008.1"/>
</dbReference>
<keyword evidence="7 9" id="KW-0233">DNA recombination</keyword>
<dbReference type="InterPro" id="IPR050090">
    <property type="entry name" value="Tyrosine_recombinase_XerCD"/>
</dbReference>
<dbReference type="InterPro" id="IPR002104">
    <property type="entry name" value="Integrase_catalytic"/>
</dbReference>
<dbReference type="InterPro" id="IPR023009">
    <property type="entry name" value="Tyrosine_recombinase_XerC/XerD"/>
</dbReference>
<dbReference type="GO" id="GO:0007059">
    <property type="term" value="P:chromosome segregation"/>
    <property type="evidence" value="ECO:0007669"/>
    <property type="project" value="UniProtKB-UniRule"/>
</dbReference>
<evidence type="ECO:0000259" key="11">
    <source>
        <dbReference type="PROSITE" id="PS51898"/>
    </source>
</evidence>
<dbReference type="InterPro" id="IPR011010">
    <property type="entry name" value="DNA_brk_join_enz"/>
</dbReference>
<dbReference type="STRING" id="1693.BMIN_0859"/>
<evidence type="ECO:0000259" key="12">
    <source>
        <dbReference type="PROSITE" id="PS51900"/>
    </source>
</evidence>
<evidence type="ECO:0000256" key="3">
    <source>
        <dbReference type="ARBA" id="ARBA00022618"/>
    </source>
</evidence>
<dbReference type="InterPro" id="IPR010998">
    <property type="entry name" value="Integrase_recombinase_N"/>
</dbReference>
<feature type="domain" description="Core-binding (CB)" evidence="12">
    <location>
        <begin position="1"/>
        <end position="86"/>
    </location>
</feature>
<dbReference type="CDD" id="cd00798">
    <property type="entry name" value="INT_XerDC_C"/>
    <property type="match status" value="1"/>
</dbReference>
<gene>
    <name evidence="9" type="primary">xerC</name>
    <name evidence="13" type="ORF">BMIN_0859</name>
</gene>
<dbReference type="eggNOG" id="COG4974">
    <property type="taxonomic scope" value="Bacteria"/>
</dbReference>
<evidence type="ECO:0000256" key="6">
    <source>
        <dbReference type="ARBA" id="ARBA00023125"/>
    </source>
</evidence>
<keyword evidence="3 9" id="KW-0132">Cell division</keyword>
<feature type="compositionally biased region" description="Basic and acidic residues" evidence="10">
    <location>
        <begin position="336"/>
        <end position="348"/>
    </location>
</feature>
<sequence>MLGEKELSDYLRFCSDNRGLSARTIRAYGDDVSACLARLSGLGIRGLSEVGIDDLRSWLAADEPSHARSSMARRVVAVRGFFAWACERSLIPADPAASLMTPKVQVVLPTVLTSSEARAMMDAADGRASDGAGEPSPRERARSVRDAAIVEMLYATGVRVAELVGMDVNDVDRAQRLVRVRGKGDKQRVVPFGGPADDAVGEWLEKGRPVLAPASGGTGDEVGSDGPDALFLGMRGRRIDQRAVRTVVHEMARLADVPDVGPHALRHSAATHMLDGGADLREVQEMLGHSSLTTTQRYTHVSIGTMRRRYDQPFPGPDGGLRSRAAIPAESVSRGGRGEWSGRLKGDC</sequence>
<dbReference type="GO" id="GO:0005737">
    <property type="term" value="C:cytoplasm"/>
    <property type="evidence" value="ECO:0007669"/>
    <property type="project" value="UniProtKB-SubCell"/>
</dbReference>
<dbReference type="InterPro" id="IPR004107">
    <property type="entry name" value="Integrase_SAM-like_N"/>
</dbReference>
<keyword evidence="6 9" id="KW-0238">DNA-binding</keyword>
<dbReference type="GO" id="GO:0006313">
    <property type="term" value="P:DNA transposition"/>
    <property type="evidence" value="ECO:0007669"/>
    <property type="project" value="UniProtKB-UniRule"/>
</dbReference>
<dbReference type="Proteomes" id="UP000029014">
    <property type="component" value="Unassembled WGS sequence"/>
</dbReference>
<dbReference type="Pfam" id="PF00589">
    <property type="entry name" value="Phage_integrase"/>
    <property type="match status" value="1"/>
</dbReference>
<dbReference type="PANTHER" id="PTHR30349">
    <property type="entry name" value="PHAGE INTEGRASE-RELATED"/>
    <property type="match status" value="1"/>
</dbReference>
<comment type="subunit">
    <text evidence="9">Forms a cyclic heterotetrameric complex composed of two molecules of XerC and two molecules of XerD.</text>
</comment>
<feature type="active site" evidence="9">
    <location>
        <position position="266"/>
    </location>
</feature>
<feature type="active site" evidence="9">
    <location>
        <position position="289"/>
    </location>
</feature>
<dbReference type="HAMAP" id="MF_01808">
    <property type="entry name" value="Recomb_XerC_XerD"/>
    <property type="match status" value="1"/>
</dbReference>
<evidence type="ECO:0000256" key="9">
    <source>
        <dbReference type="HAMAP-Rule" id="MF_01808"/>
    </source>
</evidence>
<dbReference type="GO" id="GO:0003677">
    <property type="term" value="F:DNA binding"/>
    <property type="evidence" value="ECO:0007669"/>
    <property type="project" value="UniProtKB-UniRule"/>
</dbReference>
<dbReference type="EMBL" id="JGZD01000008">
    <property type="protein sequence ID" value="KFI73135.1"/>
    <property type="molecule type" value="Genomic_DNA"/>
</dbReference>
<organism evidence="13 14">
    <name type="scientific">Bifidobacterium minimum</name>
    <dbReference type="NCBI Taxonomy" id="1693"/>
    <lineage>
        <taxon>Bacteria</taxon>
        <taxon>Bacillati</taxon>
        <taxon>Actinomycetota</taxon>
        <taxon>Actinomycetes</taxon>
        <taxon>Bifidobacteriales</taxon>
        <taxon>Bifidobacteriaceae</taxon>
        <taxon>Bifidobacterium</taxon>
    </lineage>
</organism>
<evidence type="ECO:0000256" key="8">
    <source>
        <dbReference type="ARBA" id="ARBA00023306"/>
    </source>
</evidence>
<dbReference type="PANTHER" id="PTHR30349:SF77">
    <property type="entry name" value="TYROSINE RECOMBINASE XERC"/>
    <property type="match status" value="1"/>
</dbReference>
<evidence type="ECO:0000256" key="1">
    <source>
        <dbReference type="ARBA" id="ARBA00004496"/>
    </source>
</evidence>
<evidence type="ECO:0000256" key="5">
    <source>
        <dbReference type="ARBA" id="ARBA00022908"/>
    </source>
</evidence>